<feature type="repeat" description="HEAT" evidence="3">
    <location>
        <begin position="825"/>
        <end position="863"/>
    </location>
</feature>
<dbReference type="PANTHER" id="PTHR10648:SF36">
    <property type="entry name" value="SERINE_THREONINE-PROTEIN PHOSPHATASE 2A 65 KDA REGULATORY SUBUNIT A BETA ISOFORM-RELATED"/>
    <property type="match status" value="1"/>
</dbReference>
<dbReference type="Proteomes" id="UP000886595">
    <property type="component" value="Unassembled WGS sequence"/>
</dbReference>
<dbReference type="InterPro" id="IPR054573">
    <property type="entry name" value="PP2A/SF3B1-like_HEAT"/>
</dbReference>
<feature type="repeat" description="HEAT" evidence="3">
    <location>
        <begin position="591"/>
        <end position="629"/>
    </location>
</feature>
<dbReference type="InterPro" id="IPR051023">
    <property type="entry name" value="PP2A_Regulatory_Subunit_A"/>
</dbReference>
<name>A0A8X7V4I7_BRACI</name>
<feature type="repeat" description="HEAT" evidence="3">
    <location>
        <begin position="864"/>
        <end position="897"/>
    </location>
</feature>
<evidence type="ECO:0000313" key="7">
    <source>
        <dbReference type="Proteomes" id="UP000886595"/>
    </source>
</evidence>
<dbReference type="GO" id="GO:0000159">
    <property type="term" value="C:protein phosphatase type 2A complex"/>
    <property type="evidence" value="ECO:0007669"/>
    <property type="project" value="TreeGrafter"/>
</dbReference>
<feature type="transmembrane region" description="Helical" evidence="4">
    <location>
        <begin position="183"/>
        <end position="204"/>
    </location>
</feature>
<dbReference type="AlphaFoldDB" id="A0A8X7V4I7"/>
<feature type="transmembrane region" description="Helical" evidence="4">
    <location>
        <begin position="154"/>
        <end position="171"/>
    </location>
</feature>
<evidence type="ECO:0000256" key="1">
    <source>
        <dbReference type="ARBA" id="ARBA00022737"/>
    </source>
</evidence>
<feature type="repeat" description="HEAT" evidence="3">
    <location>
        <begin position="474"/>
        <end position="512"/>
    </location>
</feature>
<dbReference type="PROSITE" id="PS50077">
    <property type="entry name" value="HEAT_REPEAT"/>
    <property type="match status" value="13"/>
</dbReference>
<dbReference type="InterPro" id="IPR016024">
    <property type="entry name" value="ARM-type_fold"/>
</dbReference>
<evidence type="ECO:0000313" key="6">
    <source>
        <dbReference type="EMBL" id="KAG2301979.1"/>
    </source>
</evidence>
<dbReference type="InterPro" id="IPR011989">
    <property type="entry name" value="ARM-like"/>
</dbReference>
<dbReference type="Pfam" id="PF22646">
    <property type="entry name" value="PPP2R1A-like_HEAT"/>
    <property type="match status" value="1"/>
</dbReference>
<dbReference type="EMBL" id="JAAMPC010000007">
    <property type="protein sequence ID" value="KAG2301979.1"/>
    <property type="molecule type" value="Genomic_DNA"/>
</dbReference>
<feature type="transmembrane region" description="Helical" evidence="4">
    <location>
        <begin position="224"/>
        <end position="249"/>
    </location>
</feature>
<protein>
    <recommendedName>
        <fullName evidence="5">Phosphatase PP2A regulatory subunit A/Splicing factor 3B subunit 1-like HEAT repeat domain-containing protein</fullName>
    </recommendedName>
</protein>
<proteinExistence type="inferred from homology"/>
<dbReference type="SUPFAM" id="SSF48371">
    <property type="entry name" value="ARM repeat"/>
    <property type="match status" value="1"/>
</dbReference>
<comment type="similarity">
    <text evidence="2">Belongs to the phosphatase 2A regulatory subunit A family.</text>
</comment>
<evidence type="ECO:0000256" key="4">
    <source>
        <dbReference type="SAM" id="Phobius"/>
    </source>
</evidence>
<dbReference type="GO" id="GO:0019888">
    <property type="term" value="F:protein phosphatase regulator activity"/>
    <property type="evidence" value="ECO:0007669"/>
    <property type="project" value="TreeGrafter"/>
</dbReference>
<keyword evidence="4" id="KW-0812">Transmembrane</keyword>
<keyword evidence="4" id="KW-1133">Transmembrane helix</keyword>
<feature type="transmembrane region" description="Helical" evidence="4">
    <location>
        <begin position="87"/>
        <end position="105"/>
    </location>
</feature>
<evidence type="ECO:0000256" key="3">
    <source>
        <dbReference type="PROSITE-ProRule" id="PRU00103"/>
    </source>
</evidence>
<feature type="repeat" description="HEAT" evidence="3">
    <location>
        <begin position="708"/>
        <end position="746"/>
    </location>
</feature>
<dbReference type="InterPro" id="IPR021133">
    <property type="entry name" value="HEAT_type_2"/>
</dbReference>
<feature type="repeat" description="HEAT" evidence="3">
    <location>
        <begin position="747"/>
        <end position="785"/>
    </location>
</feature>
<feature type="repeat" description="HEAT" evidence="3">
    <location>
        <begin position="513"/>
        <end position="551"/>
    </location>
</feature>
<dbReference type="Gene3D" id="1.25.10.10">
    <property type="entry name" value="Leucine-rich Repeat Variant"/>
    <property type="match status" value="1"/>
</dbReference>
<dbReference type="GO" id="GO:0005634">
    <property type="term" value="C:nucleus"/>
    <property type="evidence" value="ECO:0007669"/>
    <property type="project" value="UniProtKB-ARBA"/>
</dbReference>
<feature type="transmembrane region" description="Helical" evidence="4">
    <location>
        <begin position="117"/>
        <end position="134"/>
    </location>
</feature>
<dbReference type="FunFam" id="1.25.10.10:FF:000062">
    <property type="entry name" value="Serine/threonine-protein phosphatase 2A regulatory subunit A alpha isoform"/>
    <property type="match status" value="1"/>
</dbReference>
<dbReference type="InterPro" id="IPR000357">
    <property type="entry name" value="HEAT"/>
</dbReference>
<organism evidence="6 7">
    <name type="scientific">Brassica carinata</name>
    <name type="common">Ethiopian mustard</name>
    <name type="synonym">Abyssinian cabbage</name>
    <dbReference type="NCBI Taxonomy" id="52824"/>
    <lineage>
        <taxon>Eukaryota</taxon>
        <taxon>Viridiplantae</taxon>
        <taxon>Streptophyta</taxon>
        <taxon>Embryophyta</taxon>
        <taxon>Tracheophyta</taxon>
        <taxon>Spermatophyta</taxon>
        <taxon>Magnoliopsida</taxon>
        <taxon>eudicotyledons</taxon>
        <taxon>Gunneridae</taxon>
        <taxon>Pentapetalae</taxon>
        <taxon>rosids</taxon>
        <taxon>malvids</taxon>
        <taxon>Brassicales</taxon>
        <taxon>Brassicaceae</taxon>
        <taxon>Brassiceae</taxon>
        <taxon>Brassica</taxon>
    </lineage>
</organism>
<accession>A0A8X7V4I7</accession>
<keyword evidence="1" id="KW-0677">Repeat</keyword>
<feature type="repeat" description="HEAT" evidence="3">
    <location>
        <begin position="397"/>
        <end position="435"/>
    </location>
</feature>
<reference evidence="6 7" key="1">
    <citation type="submission" date="2020-02" db="EMBL/GenBank/DDBJ databases">
        <authorList>
            <person name="Ma Q."/>
            <person name="Huang Y."/>
            <person name="Song X."/>
            <person name="Pei D."/>
        </authorList>
    </citation>
    <scope>NUCLEOTIDE SEQUENCE [LARGE SCALE GENOMIC DNA]</scope>
    <source>
        <strain evidence="6">Sxm20200214</strain>
        <tissue evidence="6">Leaf</tissue>
    </source>
</reference>
<evidence type="ECO:0000256" key="2">
    <source>
        <dbReference type="ARBA" id="ARBA00038332"/>
    </source>
</evidence>
<feature type="repeat" description="HEAT" evidence="3">
    <location>
        <begin position="320"/>
        <end position="358"/>
    </location>
</feature>
<keyword evidence="4" id="KW-0472">Membrane</keyword>
<dbReference type="Pfam" id="PF02985">
    <property type="entry name" value="HEAT"/>
    <property type="match status" value="3"/>
</dbReference>
<dbReference type="PANTHER" id="PTHR10648">
    <property type="entry name" value="SERINE/THREONINE-PROTEIN PHOSPHATASE PP2A 65 KDA REGULATORY SUBUNIT"/>
    <property type="match status" value="1"/>
</dbReference>
<dbReference type="OrthoDB" id="340346at2759"/>
<feature type="repeat" description="HEAT" evidence="3">
    <location>
        <begin position="786"/>
        <end position="824"/>
    </location>
</feature>
<gene>
    <name evidence="6" type="ORF">Bca52824_030630</name>
</gene>
<sequence>MILATSPSVTYLRHSIHNPHPKSLQIRRHIHRSSRISIVDRCNPQQTMAGFQIRTRDRSILCLARRKPETATVEVEDDPLRSIFRNLLWSAEAVYILWLFLLPYAPGDPVWAISSETVNSLLGLSLNFFFILPLTNSVGIHFLEAPVLHPMAEGLFNFVIAWTLMFAPLLYTDRKRNRYKSSLDVLWGLMMFLTNTFLIPYMAIRLNDADPVDKPSKRSQLGEAMTKGAPIVGLTGVTVCLVSTLWSLYGRADGVFGGITERWQYLIGYLGSERLAYAFIWDICLYTVFQPWLIGENLQNVKKSKVELVGMSMVEEPLYPIAVLIDELKNDDIQLRLNSIRRLSTIARALGEERTRKELIPFLSENNDDDDEVLLAMAEELGVFIPYVGGVEHANVLLPPLETLSTVEETCVREKAVESLCRVGSQMRESDLVDHFLPLVKRLAAGEWFTARVSACGVFHIAYPSAPDTLKTELRSIYSQLCQDDMPMVRRAAATNLGKFAATIESAHLKTDIMSMFDDLTQDDQDSVRLLAVEGCAALGKLLEPQDCVAHILPVIVNFSQDKSWRVRYMVANQLYELCEAVGPEPTRTELVPAYVRLLRDNEAEVRIAAAGKVTKFCRILNPELAIQHILPCVKELSSDSSQHVRSALASVIMGMAPVLGKDATIEHLLPIFLSLLKDEFPDVRLNIISKLDQVYQVIGIDLLSQSLLPAIVELAEDRHWRVRLAIIEYIPLLASQLGVGFFDDKLGALCMQWLQDKVHSIRDAAANNLKRLAEEFGPEWAMQHIVPQVLEMINNPHYLYRMTILRAVCLLAPVMGSEITCSKLLPVVITASKDRVPNIKFNVAKVLQSLIPIVDQSVAENTIRPGLVELSEDPDVDVRFFANQALQSIDNVMMSS</sequence>
<evidence type="ECO:0000259" key="5">
    <source>
        <dbReference type="Pfam" id="PF22646"/>
    </source>
</evidence>
<feature type="domain" description="Phosphatase PP2A regulatory subunit A/Splicing factor 3B subunit 1-like HEAT repeat" evidence="5">
    <location>
        <begin position="586"/>
        <end position="661"/>
    </location>
</feature>
<dbReference type="GO" id="GO:0005829">
    <property type="term" value="C:cytosol"/>
    <property type="evidence" value="ECO:0007669"/>
    <property type="project" value="TreeGrafter"/>
</dbReference>
<feature type="repeat" description="HEAT" evidence="3">
    <location>
        <begin position="669"/>
        <end position="707"/>
    </location>
</feature>
<keyword evidence="7" id="KW-1185">Reference proteome</keyword>
<comment type="caution">
    <text evidence="6">The sequence shown here is derived from an EMBL/GenBank/DDBJ whole genome shotgun (WGS) entry which is preliminary data.</text>
</comment>
<feature type="repeat" description="HEAT" evidence="3">
    <location>
        <begin position="552"/>
        <end position="590"/>
    </location>
</feature>
<feature type="repeat" description="HEAT" evidence="3">
    <location>
        <begin position="630"/>
        <end position="668"/>
    </location>
</feature>